<gene>
    <name evidence="1" type="ORF">RDB_LOCUS175846</name>
</gene>
<evidence type="ECO:0000313" key="1">
    <source>
        <dbReference type="EMBL" id="CAE6540983.1"/>
    </source>
</evidence>
<dbReference type="EMBL" id="CAJMWV010010095">
    <property type="protein sequence ID" value="CAE6540983.1"/>
    <property type="molecule type" value="Genomic_DNA"/>
</dbReference>
<organism evidence="1 2">
    <name type="scientific">Rhizoctonia solani</name>
    <dbReference type="NCBI Taxonomy" id="456999"/>
    <lineage>
        <taxon>Eukaryota</taxon>
        <taxon>Fungi</taxon>
        <taxon>Dikarya</taxon>
        <taxon>Basidiomycota</taxon>
        <taxon>Agaricomycotina</taxon>
        <taxon>Agaricomycetes</taxon>
        <taxon>Cantharellales</taxon>
        <taxon>Ceratobasidiaceae</taxon>
        <taxon>Rhizoctonia</taxon>
    </lineage>
</organism>
<sequence length="261" mass="29990">MNMKLVTKKKVIDPLLNICAAIATPGPDGELYSPSLPMRPTEHNLLHLRCFVASSEGERFEVIWWPEDPDAIPDKYRRLDLRATVYIDGVLVEQRVLKACEWHKGQHGWMEGQQVDKYSARHFRWGQRELLDENPEASIDLNQDLNTIRVVVEWGTAPPGGRSRQARIAPRKWNPVKARLSETKLGNTSAVVLEDPAPFVNGTPERPLFRRVPDSELPSFTFTFRYASEDWIEARGIKLYDNPTKGRMLKEKLTDKFGRRT</sequence>
<dbReference type="OrthoDB" id="3364132at2759"/>
<reference evidence="1" key="1">
    <citation type="submission" date="2021-01" db="EMBL/GenBank/DDBJ databases">
        <authorList>
            <person name="Kaushik A."/>
        </authorList>
    </citation>
    <scope>NUCLEOTIDE SEQUENCE</scope>
    <source>
        <strain evidence="1">AG3-1AP</strain>
    </source>
</reference>
<comment type="caution">
    <text evidence="1">The sequence shown here is derived from an EMBL/GenBank/DDBJ whole genome shotgun (WGS) entry which is preliminary data.</text>
</comment>
<name>A0A8H3DWD7_9AGAM</name>
<dbReference type="AlphaFoldDB" id="A0A8H3DWD7"/>
<proteinExistence type="predicted"/>
<protein>
    <submittedName>
        <fullName evidence="1">Uncharacterized protein</fullName>
    </submittedName>
</protein>
<evidence type="ECO:0000313" key="2">
    <source>
        <dbReference type="Proteomes" id="UP000663831"/>
    </source>
</evidence>
<dbReference type="Proteomes" id="UP000663831">
    <property type="component" value="Unassembled WGS sequence"/>
</dbReference>
<accession>A0A8H3DWD7</accession>